<evidence type="ECO:0000256" key="1">
    <source>
        <dbReference type="SAM" id="SignalP"/>
    </source>
</evidence>
<protein>
    <recommendedName>
        <fullName evidence="4">Tetratricopeptide repeat protein</fullName>
    </recommendedName>
</protein>
<sequence length="458" mass="47449">MARKFLISRIALAVAISGGLTAAVSSSPAFAAKKEKVSGSFSKEFSAAAAEFDKAVSGAEANPAVKAATDKASAAQTPAAKTAAAAEVDAALGGADAKLAAIGAAATTPLDKIKLGELTRNVGVLKNDPALQNKGLVMMINSGAAKPEQMGQLQYLAGVTAYQTGDYAGAVQYLKPSYDSGYRDQQGMIDKVLADAYKRTNNSGAALALSQAEIDKAKAAGGKPSDGALRTALQAAYDAKQVGPATDLSAQLVQYYPTPASWQSALQVVRSLNKNMGAQENLDLMRLMARTGSMNDKGDYLSYIQDADPRRSPGETLKIIDQGIAAGKLTAGEVADYRSVAQSRVTADRNGLPTYEKEARASSASFAAINGAADAFLSYEQPAKAEELYKLALPKAGGEKDRVLTRIGIAQADQGKYAEAQSTFAQITSPTRLPVAKMWSAYAKSKTGAAAPTAAPAS</sequence>
<evidence type="ECO:0000313" key="3">
    <source>
        <dbReference type="Proteomes" id="UP000561459"/>
    </source>
</evidence>
<organism evidence="2 3">
    <name type="scientific">Novosphingobium fluoreni</name>
    <dbReference type="NCBI Taxonomy" id="1391222"/>
    <lineage>
        <taxon>Bacteria</taxon>
        <taxon>Pseudomonadati</taxon>
        <taxon>Pseudomonadota</taxon>
        <taxon>Alphaproteobacteria</taxon>
        <taxon>Sphingomonadales</taxon>
        <taxon>Sphingomonadaceae</taxon>
        <taxon>Novosphingobium</taxon>
    </lineage>
</organism>
<dbReference type="EMBL" id="JACIDY010000007">
    <property type="protein sequence ID" value="MBB3941104.1"/>
    <property type="molecule type" value="Genomic_DNA"/>
</dbReference>
<proteinExistence type="predicted"/>
<dbReference type="RefSeq" id="WP_183617664.1">
    <property type="nucleotide sequence ID" value="NZ_JACIDY010000007.1"/>
</dbReference>
<reference evidence="2 3" key="1">
    <citation type="submission" date="2020-08" db="EMBL/GenBank/DDBJ databases">
        <title>Genomic Encyclopedia of Type Strains, Phase IV (KMG-IV): sequencing the most valuable type-strain genomes for metagenomic binning, comparative biology and taxonomic classification.</title>
        <authorList>
            <person name="Goeker M."/>
        </authorList>
    </citation>
    <scope>NUCLEOTIDE SEQUENCE [LARGE SCALE GENOMIC DNA]</scope>
    <source>
        <strain evidence="2 3">DSM 27568</strain>
    </source>
</reference>
<feature type="signal peptide" evidence="1">
    <location>
        <begin position="1"/>
        <end position="31"/>
    </location>
</feature>
<evidence type="ECO:0008006" key="4">
    <source>
        <dbReference type="Google" id="ProtNLM"/>
    </source>
</evidence>
<name>A0A7W6C074_9SPHN</name>
<evidence type="ECO:0000313" key="2">
    <source>
        <dbReference type="EMBL" id="MBB3941104.1"/>
    </source>
</evidence>
<accession>A0A7W6C074</accession>
<dbReference type="SUPFAM" id="SSF48452">
    <property type="entry name" value="TPR-like"/>
    <property type="match status" value="1"/>
</dbReference>
<dbReference type="AlphaFoldDB" id="A0A7W6C074"/>
<dbReference type="Proteomes" id="UP000561459">
    <property type="component" value="Unassembled WGS sequence"/>
</dbReference>
<feature type="chain" id="PRO_5030517609" description="Tetratricopeptide repeat protein" evidence="1">
    <location>
        <begin position="32"/>
        <end position="458"/>
    </location>
</feature>
<gene>
    <name evidence="2" type="ORF">GGR39_002772</name>
</gene>
<keyword evidence="3" id="KW-1185">Reference proteome</keyword>
<dbReference type="InterPro" id="IPR011990">
    <property type="entry name" value="TPR-like_helical_dom_sf"/>
</dbReference>
<comment type="caution">
    <text evidence="2">The sequence shown here is derived from an EMBL/GenBank/DDBJ whole genome shotgun (WGS) entry which is preliminary data.</text>
</comment>
<keyword evidence="1" id="KW-0732">Signal</keyword>